<dbReference type="PROSITE" id="PS00669">
    <property type="entry name" value="GAS_VESICLE_A_2"/>
    <property type="match status" value="1"/>
</dbReference>
<comment type="caution">
    <text evidence="7">The sequence shown here is derived from an EMBL/GenBank/DDBJ whole genome shotgun (WGS) entry which is preliminary data.</text>
</comment>
<evidence type="ECO:0000313" key="8">
    <source>
        <dbReference type="Proteomes" id="UP001501705"/>
    </source>
</evidence>
<dbReference type="Proteomes" id="UP001501705">
    <property type="component" value="Unassembled WGS sequence"/>
</dbReference>
<accession>A0ABP4NT99</accession>
<gene>
    <name evidence="4" type="primary">gvpA</name>
    <name evidence="7" type="ORF">GCM10009804_24100</name>
</gene>
<dbReference type="HAMAP" id="MF_00576">
    <property type="entry name" value="Gas_vesicle_A"/>
    <property type="match status" value="1"/>
</dbReference>
<evidence type="ECO:0000256" key="6">
    <source>
        <dbReference type="SAM" id="MobiDB-lite"/>
    </source>
</evidence>
<comment type="function">
    <text evidence="4 5">Gas vesicles are hollow, gas filled proteinaceous nanostructures found in some microorganisms. During planktonic growth they allow positioning of the organism at a favorable depth for light or nutrient acquisition. GvpA forms the protein shell.</text>
</comment>
<dbReference type="InterPro" id="IPR047870">
    <property type="entry name" value="Gas_vesicle_GvpA"/>
</dbReference>
<evidence type="ECO:0000256" key="3">
    <source>
        <dbReference type="ARBA" id="ARBA00035646"/>
    </source>
</evidence>
<evidence type="ECO:0000256" key="5">
    <source>
        <dbReference type="RuleBase" id="RU000632"/>
    </source>
</evidence>
<dbReference type="InterPro" id="IPR050530">
    <property type="entry name" value="GvpA"/>
</dbReference>
<evidence type="ECO:0000256" key="4">
    <source>
        <dbReference type="HAMAP-Rule" id="MF_00576"/>
    </source>
</evidence>
<evidence type="ECO:0000256" key="2">
    <source>
        <dbReference type="ARBA" id="ARBA00035629"/>
    </source>
</evidence>
<dbReference type="RefSeq" id="WP_344233513.1">
    <property type="nucleotide sequence ID" value="NZ_BAAAPH010000006.1"/>
</dbReference>
<keyword evidence="1 4" id="KW-0304">Gas vesicle</keyword>
<dbReference type="PANTHER" id="PTHR35344:SF4">
    <property type="entry name" value="GAS VESICLE PROTEIN A1"/>
    <property type="match status" value="1"/>
</dbReference>
<dbReference type="InterPro" id="IPR018493">
    <property type="entry name" value="GvpA-like_CS"/>
</dbReference>
<comment type="subcellular location">
    <subcellularLocation>
        <location evidence="2 4 5">Gas vesicle shell</location>
    </subcellularLocation>
</comment>
<evidence type="ECO:0000256" key="1">
    <source>
        <dbReference type="ARBA" id="ARBA00022987"/>
    </source>
</evidence>
<evidence type="ECO:0000313" key="7">
    <source>
        <dbReference type="EMBL" id="GAA1566550.1"/>
    </source>
</evidence>
<dbReference type="EMBL" id="BAAAPH010000006">
    <property type="protein sequence ID" value="GAA1566550.1"/>
    <property type="molecule type" value="Genomic_DNA"/>
</dbReference>
<name>A0ABP4NT99_9ACTN</name>
<comment type="similarity">
    <text evidence="3 4 5">Belongs to the gas vesicle GvpA family.</text>
</comment>
<proteinExistence type="inferred from homology"/>
<feature type="compositionally biased region" description="Basic and acidic residues" evidence="6">
    <location>
        <begin position="143"/>
        <end position="164"/>
    </location>
</feature>
<keyword evidence="8" id="KW-1185">Reference proteome</keyword>
<sequence length="164" mass="18131">MTVSAAGQRRSGGYLERPAPSSLADVIDTILDKGLVIDAYVRVSLVGIELITIDARIVIASVDTYLRFAEATNRLDLYQQGGESLPEAVQDMQQGGARGRTRGILSGVKDSAKEALLGSDDDDSQQRSRRGSRDEDEDEREEQPERRPRRRPADSARRSRRSSE</sequence>
<dbReference type="PANTHER" id="PTHR35344">
    <property type="entry name" value="GAS VESICLE STRUCTURAL PROTEIN 2-RELATED"/>
    <property type="match status" value="1"/>
</dbReference>
<dbReference type="PROSITE" id="PS00234">
    <property type="entry name" value="GAS_VESICLE_A_1"/>
    <property type="match status" value="1"/>
</dbReference>
<reference evidence="8" key="1">
    <citation type="journal article" date="2019" name="Int. J. Syst. Evol. Microbiol.">
        <title>The Global Catalogue of Microorganisms (GCM) 10K type strain sequencing project: providing services to taxonomists for standard genome sequencing and annotation.</title>
        <authorList>
            <consortium name="The Broad Institute Genomics Platform"/>
            <consortium name="The Broad Institute Genome Sequencing Center for Infectious Disease"/>
            <person name="Wu L."/>
            <person name="Ma J."/>
        </authorList>
    </citation>
    <scope>NUCLEOTIDE SEQUENCE [LARGE SCALE GENOMIC DNA]</scope>
    <source>
        <strain evidence="8">JCM 15572</strain>
    </source>
</reference>
<dbReference type="Pfam" id="PF00741">
    <property type="entry name" value="Gas_vesicle"/>
    <property type="match status" value="1"/>
</dbReference>
<dbReference type="NCBIfam" id="NF006872">
    <property type="entry name" value="PRK09368.1"/>
    <property type="match status" value="1"/>
</dbReference>
<comment type="subunit">
    <text evidence="4 5">The gas vesicle shell is 2 nm thick and consists of a single layer of this protein. It forms helical ribs nearly perpendicular to the long axis of the vesicle.</text>
</comment>
<organism evidence="7 8">
    <name type="scientific">Kribbella hippodromi</name>
    <dbReference type="NCBI Taxonomy" id="434347"/>
    <lineage>
        <taxon>Bacteria</taxon>
        <taxon>Bacillati</taxon>
        <taxon>Actinomycetota</taxon>
        <taxon>Actinomycetes</taxon>
        <taxon>Propionibacteriales</taxon>
        <taxon>Kribbellaceae</taxon>
        <taxon>Kribbella</taxon>
    </lineage>
</organism>
<dbReference type="InterPro" id="IPR000638">
    <property type="entry name" value="Gas-vesicle_GvpA-like"/>
</dbReference>
<feature type="region of interest" description="Disordered" evidence="6">
    <location>
        <begin position="86"/>
        <end position="105"/>
    </location>
</feature>
<protein>
    <recommendedName>
        <fullName evidence="4">Gas vesicle protein A</fullName>
        <shortName evidence="4">GVP</shortName>
    </recommendedName>
</protein>
<feature type="region of interest" description="Disordered" evidence="6">
    <location>
        <begin position="113"/>
        <end position="164"/>
    </location>
</feature>